<dbReference type="InterPro" id="IPR011335">
    <property type="entry name" value="Restrct_endonuc-II-like"/>
</dbReference>
<gene>
    <name evidence="2" type="ORF">BWR60_04755</name>
</gene>
<dbReference type="Gene3D" id="3.40.960.10">
    <property type="entry name" value="VSR Endonuclease"/>
    <property type="match status" value="1"/>
</dbReference>
<proteinExistence type="predicted"/>
<organism evidence="2 3">
    <name type="scientific">Inquilinus limosus</name>
    <dbReference type="NCBI Taxonomy" id="171674"/>
    <lineage>
        <taxon>Bacteria</taxon>
        <taxon>Pseudomonadati</taxon>
        <taxon>Pseudomonadota</taxon>
        <taxon>Alphaproteobacteria</taxon>
        <taxon>Rhodospirillales</taxon>
        <taxon>Rhodospirillaceae</taxon>
        <taxon>Inquilinus</taxon>
    </lineage>
</organism>
<dbReference type="PANTHER" id="PTHR38590">
    <property type="entry name" value="BLL0828 PROTEIN"/>
    <property type="match status" value="1"/>
</dbReference>
<dbReference type="AlphaFoldDB" id="A0A211ZT89"/>
<dbReference type="PANTHER" id="PTHR38590:SF1">
    <property type="entry name" value="BLL0828 PROTEIN"/>
    <property type="match status" value="1"/>
</dbReference>
<dbReference type="CDD" id="cd01038">
    <property type="entry name" value="Endonuclease_DUF559"/>
    <property type="match status" value="1"/>
</dbReference>
<dbReference type="InterPro" id="IPR047216">
    <property type="entry name" value="Endonuclease_DUF559_bact"/>
</dbReference>
<dbReference type="InterPro" id="IPR007569">
    <property type="entry name" value="DUF559"/>
</dbReference>
<dbReference type="SUPFAM" id="SSF52980">
    <property type="entry name" value="Restriction endonuclease-like"/>
    <property type="match status" value="1"/>
</dbReference>
<reference evidence="3" key="1">
    <citation type="submission" date="2017-05" db="EMBL/GenBank/DDBJ databases">
        <authorList>
            <person name="Macchi M."/>
            <person name="Festa S."/>
            <person name="Coppotelli B.M."/>
            <person name="Morelli I.S."/>
        </authorList>
    </citation>
    <scope>NUCLEOTIDE SEQUENCE [LARGE SCALE GENOMIC DNA]</scope>
    <source>
        <strain evidence="3">I</strain>
    </source>
</reference>
<keyword evidence="3" id="KW-1185">Reference proteome</keyword>
<name>A0A211ZT89_9PROT</name>
<evidence type="ECO:0000313" key="3">
    <source>
        <dbReference type="Proteomes" id="UP000196655"/>
    </source>
</evidence>
<dbReference type="Pfam" id="PF04480">
    <property type="entry name" value="DUF559"/>
    <property type="match status" value="1"/>
</dbReference>
<evidence type="ECO:0000259" key="1">
    <source>
        <dbReference type="Pfam" id="PF04480"/>
    </source>
</evidence>
<dbReference type="STRING" id="1122125.GCA_000423185_03889"/>
<dbReference type="OrthoDB" id="9798754at2"/>
<protein>
    <recommendedName>
        <fullName evidence="1">DUF559 domain-containing protein</fullName>
    </recommendedName>
</protein>
<sequence length="113" mass="12934">MADERVQFLRQNQTEAELLLWHQLRDKRVGGARFRRQYRLGAYIVDFVCLSARLVIGVDGASHELTFDGDTRRTLWLEDQGFRVVRFTNEQVMHELSGVVLTIGAVLTGKGEV</sequence>
<dbReference type="RefSeq" id="WP_088149856.1">
    <property type="nucleotide sequence ID" value="NZ_NHON01000005.1"/>
</dbReference>
<evidence type="ECO:0000313" key="2">
    <source>
        <dbReference type="EMBL" id="OWJ68439.1"/>
    </source>
</evidence>
<feature type="domain" description="DUF559" evidence="1">
    <location>
        <begin position="5"/>
        <end position="107"/>
    </location>
</feature>
<dbReference type="Proteomes" id="UP000196655">
    <property type="component" value="Unassembled WGS sequence"/>
</dbReference>
<dbReference type="EMBL" id="NHON01000005">
    <property type="protein sequence ID" value="OWJ68439.1"/>
    <property type="molecule type" value="Genomic_DNA"/>
</dbReference>
<comment type="caution">
    <text evidence="2">The sequence shown here is derived from an EMBL/GenBank/DDBJ whole genome shotgun (WGS) entry which is preliminary data.</text>
</comment>
<accession>A0A211ZT89</accession>